<gene>
    <name evidence="1" type="ORF">JNW91_02605</name>
</gene>
<reference evidence="1 2" key="1">
    <citation type="submission" date="2021-01" db="EMBL/GenBank/DDBJ databases">
        <title>Draft genome sequence of Micromonospora sp. strain STR1_7.</title>
        <authorList>
            <person name="Karlyshev A."/>
            <person name="Jawad R."/>
        </authorList>
    </citation>
    <scope>NUCLEOTIDE SEQUENCE [LARGE SCALE GENOMIC DNA]</scope>
    <source>
        <strain evidence="1 2">STR1-7</strain>
    </source>
</reference>
<organism evidence="1 2">
    <name type="scientific">Micromonospora parastrephiae</name>
    <dbReference type="NCBI Taxonomy" id="2806101"/>
    <lineage>
        <taxon>Bacteria</taxon>
        <taxon>Bacillati</taxon>
        <taxon>Actinomycetota</taxon>
        <taxon>Actinomycetes</taxon>
        <taxon>Micromonosporales</taxon>
        <taxon>Micromonosporaceae</taxon>
        <taxon>Micromonospora</taxon>
    </lineage>
</organism>
<evidence type="ECO:0008006" key="3">
    <source>
        <dbReference type="Google" id="ProtNLM"/>
    </source>
</evidence>
<protein>
    <recommendedName>
        <fullName evidence="3">Restriction endonuclease type IV Mrr domain-containing protein</fullName>
    </recommendedName>
</protein>
<dbReference type="Proteomes" id="UP000601027">
    <property type="component" value="Unassembled WGS sequence"/>
</dbReference>
<proteinExistence type="predicted"/>
<evidence type="ECO:0000313" key="1">
    <source>
        <dbReference type="EMBL" id="MBM0230864.1"/>
    </source>
</evidence>
<evidence type="ECO:0000313" key="2">
    <source>
        <dbReference type="Proteomes" id="UP000601027"/>
    </source>
</evidence>
<accession>A0ABS1XNN0</accession>
<name>A0ABS1XNN0_9ACTN</name>
<sequence length="508" mass="56329">MPTYDWPLIQHRSGDSIESLVATLLRREYGDARQVNPSQGDGGIDILRSTMDGLEIWQVKGFTTAMTDSQFRQVKRSWERFVEEHVTPGACQVARYHLVTPWTPTEERIAEFNSLTEGVSFPCQWDSDAFIAGLADRYPETMRRFTHGEGVLEQFISQMAMLASSPVERGESLTMLGAIEARQEALDALRDVVSDSYRIEHGTRTAANSQGVPLPSDDDPAVYHRMTYLGGSRWRYESLVPRSPDAVELDPIRLNVEFLATPGTPEHEAIRAWFEWGIPFSDAHARTTTVGGPFSDEPIESTVSFIEGARSEAPPLYLRCITSDGESRFRMPLIGAARTIGTRTGWLRLVVDTPERALNFELRFRQGEEADAKARMGNVDGRNPEAVRDELETLLGISAGDVISVETGNGQSLMRAHGAVLPTALEAIHLPVARHLTQLQAHTASMLVMPSITETTDSQFHYLSFLASIYGGIARRWAWTEITLQVPDDDAGAERLRRVAVNAVSGGT</sequence>
<keyword evidence="2" id="KW-1185">Reference proteome</keyword>
<dbReference type="RefSeq" id="WP_203173347.1">
    <property type="nucleotide sequence ID" value="NZ_JAEVHM010000005.1"/>
</dbReference>
<dbReference type="EMBL" id="JAEVHM010000005">
    <property type="protein sequence ID" value="MBM0230864.1"/>
    <property type="molecule type" value="Genomic_DNA"/>
</dbReference>
<comment type="caution">
    <text evidence="1">The sequence shown here is derived from an EMBL/GenBank/DDBJ whole genome shotgun (WGS) entry which is preliminary data.</text>
</comment>